<reference evidence="2 3" key="1">
    <citation type="submission" date="2021-01" db="EMBL/GenBank/DDBJ databases">
        <title>Genomic Encyclopedia of Type Strains, Phase IV (KMG-IV): sequencing the most valuable type-strain genomes for metagenomic binning, comparative biology and taxonomic classification.</title>
        <authorList>
            <person name="Goeker M."/>
        </authorList>
    </citation>
    <scope>NUCLEOTIDE SEQUENCE [LARGE SCALE GENOMIC DNA]</scope>
    <source>
        <strain evidence="2 3">DSM 105453</strain>
    </source>
</reference>
<organism evidence="2 3">
    <name type="scientific">Siminovitchia thermophila</name>
    <dbReference type="NCBI Taxonomy" id="1245522"/>
    <lineage>
        <taxon>Bacteria</taxon>
        <taxon>Bacillati</taxon>
        <taxon>Bacillota</taxon>
        <taxon>Bacilli</taxon>
        <taxon>Bacillales</taxon>
        <taxon>Bacillaceae</taxon>
        <taxon>Siminovitchia</taxon>
    </lineage>
</organism>
<evidence type="ECO:0000259" key="1">
    <source>
        <dbReference type="Pfam" id="PF03413"/>
    </source>
</evidence>
<dbReference type="Proteomes" id="UP000823485">
    <property type="component" value="Unassembled WGS sequence"/>
</dbReference>
<keyword evidence="3" id="KW-1185">Reference proteome</keyword>
<comment type="caution">
    <text evidence="2">The sequence shown here is derived from an EMBL/GenBank/DDBJ whole genome shotgun (WGS) entry which is preliminary data.</text>
</comment>
<dbReference type="InterPro" id="IPR025711">
    <property type="entry name" value="PepSY"/>
</dbReference>
<gene>
    <name evidence="2" type="ORF">JOC94_002286</name>
</gene>
<proteinExistence type="predicted"/>
<evidence type="ECO:0000313" key="2">
    <source>
        <dbReference type="EMBL" id="MBM7715299.1"/>
    </source>
</evidence>
<name>A0ABS2R838_9BACI</name>
<dbReference type="RefSeq" id="WP_077109986.1">
    <property type="nucleotide sequence ID" value="NZ_JAFBFH010000013.1"/>
</dbReference>
<evidence type="ECO:0000313" key="3">
    <source>
        <dbReference type="Proteomes" id="UP000823485"/>
    </source>
</evidence>
<sequence length="105" mass="11526">MNWKTFVLGAGAGVIAGYFASEAVRKNCLVPEGKVLADVKNAFKQTGEVDGSWIKFKPEEFEKHGIKTKVYRGGVSHKQNGNSQQFEFIADAYTGSVIDVYPVSH</sequence>
<dbReference type="EMBL" id="JAFBFH010000013">
    <property type="protein sequence ID" value="MBM7715299.1"/>
    <property type="molecule type" value="Genomic_DNA"/>
</dbReference>
<accession>A0ABS2R838</accession>
<protein>
    <submittedName>
        <fullName evidence="2">Small secreted protein</fullName>
    </submittedName>
</protein>
<dbReference type="Pfam" id="PF03413">
    <property type="entry name" value="PepSY"/>
    <property type="match status" value="1"/>
</dbReference>
<feature type="domain" description="PepSY" evidence="1">
    <location>
        <begin position="38"/>
        <end position="101"/>
    </location>
</feature>